<evidence type="ECO:0000256" key="4">
    <source>
        <dbReference type="ARBA" id="ARBA00022989"/>
    </source>
</evidence>
<dbReference type="AlphaFoldDB" id="A0A363NN03"/>
<gene>
    <name evidence="9" type="ORF">DCO56_21785</name>
</gene>
<feature type="transmembrane region" description="Helical" evidence="6">
    <location>
        <begin position="330"/>
        <end position="351"/>
    </location>
</feature>
<keyword evidence="10" id="KW-1185">Reference proteome</keyword>
<comment type="subcellular location">
    <subcellularLocation>
        <location evidence="1">Cell membrane</location>
        <topology evidence="1">Multi-pass membrane protein</topology>
    </subcellularLocation>
</comment>
<reference evidence="9 10" key="1">
    <citation type="submission" date="2018-04" db="EMBL/GenBank/DDBJ databases">
        <title>Sphingobacterium sp. M46 Genome.</title>
        <authorList>
            <person name="Cheng J."/>
            <person name="Li Y."/>
        </authorList>
    </citation>
    <scope>NUCLEOTIDE SEQUENCE [LARGE SCALE GENOMIC DNA]</scope>
    <source>
        <strain evidence="9 10">M46</strain>
    </source>
</reference>
<keyword evidence="3 6" id="KW-0812">Transmembrane</keyword>
<comment type="caution">
    <text evidence="9">The sequence shown here is derived from an EMBL/GenBank/DDBJ whole genome shotgun (WGS) entry which is preliminary data.</text>
</comment>
<feature type="transmembrane region" description="Helical" evidence="6">
    <location>
        <begin position="730"/>
        <end position="749"/>
    </location>
</feature>
<accession>A0A363NN03</accession>
<dbReference type="Pfam" id="PF02687">
    <property type="entry name" value="FtsX"/>
    <property type="match status" value="2"/>
</dbReference>
<feature type="domain" description="MacB-like periplasmic core" evidence="8">
    <location>
        <begin position="436"/>
        <end position="630"/>
    </location>
</feature>
<evidence type="ECO:0000259" key="7">
    <source>
        <dbReference type="Pfam" id="PF02687"/>
    </source>
</evidence>
<feature type="transmembrane region" description="Helical" evidence="6">
    <location>
        <begin position="764"/>
        <end position="784"/>
    </location>
</feature>
<feature type="transmembrane region" description="Helical" evidence="6">
    <location>
        <begin position="378"/>
        <end position="402"/>
    </location>
</feature>
<name>A0A363NN03_9SPHI</name>
<organism evidence="9 10">
    <name type="scientific">Sphingobacterium athyrii</name>
    <dbReference type="NCBI Taxonomy" id="2152717"/>
    <lineage>
        <taxon>Bacteria</taxon>
        <taxon>Pseudomonadati</taxon>
        <taxon>Bacteroidota</taxon>
        <taxon>Sphingobacteriia</taxon>
        <taxon>Sphingobacteriales</taxon>
        <taxon>Sphingobacteriaceae</taxon>
        <taxon>Sphingobacterium</taxon>
    </lineage>
</organism>
<evidence type="ECO:0000256" key="2">
    <source>
        <dbReference type="ARBA" id="ARBA00022475"/>
    </source>
</evidence>
<keyword evidence="4 6" id="KW-1133">Transmembrane helix</keyword>
<dbReference type="PROSITE" id="PS51257">
    <property type="entry name" value="PROKAR_LIPOPROTEIN"/>
    <property type="match status" value="1"/>
</dbReference>
<sequence length="801" mass="92151">MSNVKLIFRQLWRHRLFTFLNVLGLAIGISACWFIFRIVNYEFSFDQQHPDKEQIYKVYSHTQQENESGDFDAVPFPLPYYLKENSQDVELVVPYYNRYFEVVTPASKSETPTEFSGQEKIFATTADYFKMVPYKWLAGSPHQLFKLQNEVVLTASRAKAYFPKLQNQDIIGKTISYDTTQFIVSGIVEDLSYPSTFIGKEFIKIPDQDPNLNNWMMLMNYYQLFVKVKSTDHLKNLAHTIDQKVLQMNGEEYKKENYKQTVRFSALSELHFNPIIQNHSNIKVLYGLIGIAAFLLVLAAINYINLSTAMVPMRARAIGIRKTLGEREIYLTRSFLTETFLIALFALFLSWPLTKMMELLFSDFIPPDLNNYNDQFNLLLFIIGLLVLITLFAGIYPSILINKVRLIDVMKIKSLSNNSNKGVFLRKGLIIFQFVIAQIFLIGTFVISIQIKHMLKSDLGFNQDAIVTISIPNRNADKATTDPFVFKQALAKYPEISRVSLGHFPMDNSYWGNPIRKYGEEESKNQFMQYKFVDQDYIDLYHIRLLAGRKLSMSDTSSGIVINEKAMKELGFKNADEAIGQAVVSRDKNVKIVGIIANFHSKDLHQQLNPIVMEVSTNRSPLGHINVRLDNDPKKWPTALANLEKEWKNIYPHAKFSYRFYDQEIKSLYETDMRLSKIINLATAITLLLSCLGLVGLVTITTVQRTKEIGIRKVLGSSVTGIIGLLSKDYIKLIIISILVSTPIAWWAMNEWLRDIPFKIEIQWWLFFIPAILTIMIAFMTLSFQSLRAARANPVDSLRDE</sequence>
<evidence type="ECO:0000313" key="9">
    <source>
        <dbReference type="EMBL" id="PUV22199.1"/>
    </source>
</evidence>
<feature type="domain" description="ABC3 transporter permease C-terminal" evidence="7">
    <location>
        <begin position="291"/>
        <end position="403"/>
    </location>
</feature>
<dbReference type="PANTHER" id="PTHR30572:SF18">
    <property type="entry name" value="ABC-TYPE MACROLIDE FAMILY EXPORT SYSTEM PERMEASE COMPONENT 2"/>
    <property type="match status" value="1"/>
</dbReference>
<feature type="transmembrane region" description="Helical" evidence="6">
    <location>
        <begin position="284"/>
        <end position="306"/>
    </location>
</feature>
<dbReference type="InterPro" id="IPR050250">
    <property type="entry name" value="Macrolide_Exporter_MacB"/>
</dbReference>
<feature type="transmembrane region" description="Helical" evidence="6">
    <location>
        <begin position="681"/>
        <end position="703"/>
    </location>
</feature>
<keyword evidence="5 6" id="KW-0472">Membrane</keyword>
<evidence type="ECO:0000313" key="10">
    <source>
        <dbReference type="Proteomes" id="UP000250831"/>
    </source>
</evidence>
<evidence type="ECO:0000256" key="1">
    <source>
        <dbReference type="ARBA" id="ARBA00004651"/>
    </source>
</evidence>
<evidence type="ECO:0000256" key="3">
    <source>
        <dbReference type="ARBA" id="ARBA00022692"/>
    </source>
</evidence>
<feature type="domain" description="MacB-like periplasmic core" evidence="8">
    <location>
        <begin position="18"/>
        <end position="242"/>
    </location>
</feature>
<evidence type="ECO:0000256" key="6">
    <source>
        <dbReference type="SAM" id="Phobius"/>
    </source>
</evidence>
<evidence type="ECO:0000256" key="5">
    <source>
        <dbReference type="ARBA" id="ARBA00023136"/>
    </source>
</evidence>
<protein>
    <submittedName>
        <fullName evidence="9">ABC transporter permease</fullName>
    </submittedName>
</protein>
<feature type="transmembrane region" description="Helical" evidence="6">
    <location>
        <begin position="423"/>
        <end position="447"/>
    </location>
</feature>
<feature type="domain" description="ABC3 transporter permease C-terminal" evidence="7">
    <location>
        <begin position="681"/>
        <end position="794"/>
    </location>
</feature>
<proteinExistence type="predicted"/>
<dbReference type="InterPro" id="IPR003838">
    <property type="entry name" value="ABC3_permease_C"/>
</dbReference>
<evidence type="ECO:0000259" key="8">
    <source>
        <dbReference type="Pfam" id="PF12704"/>
    </source>
</evidence>
<dbReference type="OrthoDB" id="1451596at2"/>
<dbReference type="RefSeq" id="WP_108635863.1">
    <property type="nucleotide sequence ID" value="NZ_QCXX01000007.1"/>
</dbReference>
<keyword evidence="2" id="KW-1003">Cell membrane</keyword>
<dbReference type="GO" id="GO:0005886">
    <property type="term" value="C:plasma membrane"/>
    <property type="evidence" value="ECO:0007669"/>
    <property type="project" value="UniProtKB-SubCell"/>
</dbReference>
<dbReference type="InterPro" id="IPR025857">
    <property type="entry name" value="MacB_PCD"/>
</dbReference>
<dbReference type="EMBL" id="QCXX01000007">
    <property type="protein sequence ID" value="PUV22199.1"/>
    <property type="molecule type" value="Genomic_DNA"/>
</dbReference>
<dbReference type="Pfam" id="PF12704">
    <property type="entry name" value="MacB_PCD"/>
    <property type="match status" value="2"/>
</dbReference>
<dbReference type="PANTHER" id="PTHR30572">
    <property type="entry name" value="MEMBRANE COMPONENT OF TRANSPORTER-RELATED"/>
    <property type="match status" value="1"/>
</dbReference>
<dbReference type="Proteomes" id="UP000250831">
    <property type="component" value="Unassembled WGS sequence"/>
</dbReference>
<feature type="transmembrane region" description="Helical" evidence="6">
    <location>
        <begin position="16"/>
        <end position="36"/>
    </location>
</feature>
<dbReference type="GO" id="GO:0022857">
    <property type="term" value="F:transmembrane transporter activity"/>
    <property type="evidence" value="ECO:0007669"/>
    <property type="project" value="TreeGrafter"/>
</dbReference>